<proteinExistence type="predicted"/>
<dbReference type="SUPFAM" id="SSF103473">
    <property type="entry name" value="MFS general substrate transporter"/>
    <property type="match status" value="1"/>
</dbReference>
<dbReference type="AlphaFoldDB" id="A0A381T9H2"/>
<organism evidence="2">
    <name type="scientific">marine metagenome</name>
    <dbReference type="NCBI Taxonomy" id="408172"/>
    <lineage>
        <taxon>unclassified sequences</taxon>
        <taxon>metagenomes</taxon>
        <taxon>ecological metagenomes</taxon>
    </lineage>
</organism>
<accession>A0A381T9H2</accession>
<evidence type="ECO:0000256" key="1">
    <source>
        <dbReference type="SAM" id="Phobius"/>
    </source>
</evidence>
<feature type="non-terminal residue" evidence="2">
    <location>
        <position position="1"/>
    </location>
</feature>
<evidence type="ECO:0000313" key="2">
    <source>
        <dbReference type="EMBL" id="SVA12228.1"/>
    </source>
</evidence>
<feature type="transmembrane region" description="Helical" evidence="1">
    <location>
        <begin position="54"/>
        <end position="76"/>
    </location>
</feature>
<feature type="transmembrane region" description="Helical" evidence="1">
    <location>
        <begin position="20"/>
        <end position="42"/>
    </location>
</feature>
<keyword evidence="1" id="KW-1133">Transmembrane helix</keyword>
<dbReference type="EMBL" id="UINC01004156">
    <property type="protein sequence ID" value="SVA12228.1"/>
    <property type="molecule type" value="Genomic_DNA"/>
</dbReference>
<sequence>VKISTESDPLTQTWRRNQLAVTVATFIGSTGFTLVMPLLPLYFRQLGVQDLGEVALWSGISVGVTPGIAGLMAPVWGKL</sequence>
<reference evidence="2" key="1">
    <citation type="submission" date="2018-05" db="EMBL/GenBank/DDBJ databases">
        <authorList>
            <person name="Lanie J.A."/>
            <person name="Ng W.-L."/>
            <person name="Kazmierczak K.M."/>
            <person name="Andrzejewski T.M."/>
            <person name="Davidsen T.M."/>
            <person name="Wayne K.J."/>
            <person name="Tettelin H."/>
            <person name="Glass J.I."/>
            <person name="Rusch D."/>
            <person name="Podicherti R."/>
            <person name="Tsui H.-C.T."/>
            <person name="Winkler M.E."/>
        </authorList>
    </citation>
    <scope>NUCLEOTIDE SEQUENCE</scope>
</reference>
<dbReference type="InterPro" id="IPR036259">
    <property type="entry name" value="MFS_trans_sf"/>
</dbReference>
<keyword evidence="1" id="KW-0812">Transmembrane</keyword>
<feature type="non-terminal residue" evidence="2">
    <location>
        <position position="79"/>
    </location>
</feature>
<dbReference type="Gene3D" id="1.20.1250.20">
    <property type="entry name" value="MFS general substrate transporter like domains"/>
    <property type="match status" value="1"/>
</dbReference>
<keyword evidence="1" id="KW-0472">Membrane</keyword>
<name>A0A381T9H2_9ZZZZ</name>
<protein>
    <submittedName>
        <fullName evidence="2">Uncharacterized protein</fullName>
    </submittedName>
</protein>
<gene>
    <name evidence="2" type="ORF">METZ01_LOCUS65082</name>
</gene>